<dbReference type="Proteomes" id="UP000006622">
    <property type="component" value="Chromosome"/>
</dbReference>
<dbReference type="STRING" id="679901.Mzhil_1799"/>
<dbReference type="OrthoDB" id="359387at2157"/>
<dbReference type="HOGENOM" id="CLU_017452_5_1_2"/>
<keyword evidence="3" id="KW-1185">Reference proteome</keyword>
<organism evidence="2 3">
    <name type="scientific">Methanosalsum zhilinae (strain DSM 4017 / NBRC 107636 / OCM 62 / WeN5)</name>
    <name type="common">Methanohalophilus zhilinae</name>
    <dbReference type="NCBI Taxonomy" id="679901"/>
    <lineage>
        <taxon>Archaea</taxon>
        <taxon>Methanobacteriati</taxon>
        <taxon>Methanobacteriota</taxon>
        <taxon>Stenosarchaea group</taxon>
        <taxon>Methanomicrobia</taxon>
        <taxon>Methanosarcinales</taxon>
        <taxon>Methanosarcinaceae</taxon>
        <taxon>Methanosalsum</taxon>
    </lineage>
</organism>
<proteinExistence type="predicted"/>
<dbReference type="RefSeq" id="WP_013899070.1">
    <property type="nucleotide sequence ID" value="NC_015676.1"/>
</dbReference>
<gene>
    <name evidence="2" type="ordered locus">Mzhil_1799</name>
</gene>
<accession>F7XQN5</accession>
<dbReference type="Gene3D" id="3.40.50.300">
    <property type="entry name" value="P-loop containing nucleotide triphosphate hydrolases"/>
    <property type="match status" value="1"/>
</dbReference>
<feature type="domain" description="CobW/HypB/UreG nucleotide-binding" evidence="1">
    <location>
        <begin position="3"/>
        <end position="175"/>
    </location>
</feature>
<dbReference type="KEGG" id="mzh:Mzhil_1799"/>
<dbReference type="AlphaFoldDB" id="F7XQN5"/>
<dbReference type="SUPFAM" id="SSF52540">
    <property type="entry name" value="P-loop containing nucleoside triphosphate hydrolases"/>
    <property type="match status" value="1"/>
</dbReference>
<dbReference type="InterPro" id="IPR003495">
    <property type="entry name" value="CobW/HypB/UreG_nucleotide-bd"/>
</dbReference>
<evidence type="ECO:0000259" key="1">
    <source>
        <dbReference type="Pfam" id="PF02492"/>
    </source>
</evidence>
<evidence type="ECO:0000313" key="3">
    <source>
        <dbReference type="Proteomes" id="UP000006622"/>
    </source>
</evidence>
<reference evidence="2" key="1">
    <citation type="submission" date="2010-07" db="EMBL/GenBank/DDBJ databases">
        <title>The complete genome of Methanosalsum zhilinae DSM 4017.</title>
        <authorList>
            <consortium name="US DOE Joint Genome Institute (JGI-PGF)"/>
            <person name="Lucas S."/>
            <person name="Copeland A."/>
            <person name="Lapidus A."/>
            <person name="Glavina del Rio T."/>
            <person name="Dalin E."/>
            <person name="Tice H."/>
            <person name="Bruce D."/>
            <person name="Goodwin L."/>
            <person name="Pitluck S."/>
            <person name="Kyrpides N."/>
            <person name="Mavromatis K."/>
            <person name="Ovchinnikova G."/>
            <person name="Daligault H."/>
            <person name="Detter J.C."/>
            <person name="Han C."/>
            <person name="Tapia R."/>
            <person name="Larimer F."/>
            <person name="Land M."/>
            <person name="Hauser L."/>
            <person name="Markowitz V."/>
            <person name="Cheng J.-F."/>
            <person name="Hugenholtz P."/>
            <person name="Woyke T."/>
            <person name="Wu D."/>
            <person name="Spring S."/>
            <person name="Schueler E."/>
            <person name="Brambilla E."/>
            <person name="Klenk H.-P."/>
            <person name="Eisen J.A."/>
        </authorList>
    </citation>
    <scope>NUCLEOTIDE SEQUENCE</scope>
    <source>
        <strain evidence="2">DSM 4017</strain>
    </source>
</reference>
<name>F7XQN5_METZD</name>
<protein>
    <submittedName>
        <fullName evidence="2">Cobalamin synthesis protein P47K</fullName>
    </submittedName>
</protein>
<sequence>MKIIMIGGIRGSGKTSLIRRLAGHFTARGLKVGIVVTELGEIEYNESSDEVFVKHSVSDCVSCTFRYDVVHALIDMFSTFTPDIVFIEIAGIAFPGRLEEDIEEHVDVAGLEVIPVIYMVDAAEFIPDTEKIPKFVIDQINSAAAACINRIDLVEGEKIEQIKYVLEKTRPSIHVFCFSLKLNKGDLDDLIQFLS</sequence>
<dbReference type="EMBL" id="CP002101">
    <property type="protein sequence ID" value="AEH61634.1"/>
    <property type="molecule type" value="Genomic_DNA"/>
</dbReference>
<dbReference type="GeneID" id="10823442"/>
<dbReference type="InterPro" id="IPR027417">
    <property type="entry name" value="P-loop_NTPase"/>
</dbReference>
<evidence type="ECO:0000313" key="2">
    <source>
        <dbReference type="EMBL" id="AEH61634.1"/>
    </source>
</evidence>
<dbReference type="PANTHER" id="PTHR13748:SF62">
    <property type="entry name" value="COBW DOMAIN-CONTAINING PROTEIN"/>
    <property type="match status" value="1"/>
</dbReference>
<dbReference type="Pfam" id="PF02492">
    <property type="entry name" value="cobW"/>
    <property type="match status" value="1"/>
</dbReference>
<dbReference type="PANTHER" id="PTHR13748">
    <property type="entry name" value="COBW-RELATED"/>
    <property type="match status" value="1"/>
</dbReference>
<dbReference type="GO" id="GO:0005737">
    <property type="term" value="C:cytoplasm"/>
    <property type="evidence" value="ECO:0007669"/>
    <property type="project" value="TreeGrafter"/>
</dbReference>
<dbReference type="InterPro" id="IPR051316">
    <property type="entry name" value="Zinc-reg_GTPase_activator"/>
</dbReference>